<sequence>MATTVAWIFCTNIRVEGSFLCPVYKSELSNEKTLCIYGFLHKKFIDFVSIMTSYLREKRKKTKNYHDVIFREESPIKLVIDTSICIIGRGSSPLSNALRNCGVCHTPPRKKLITYSASEVWNNIYDVLFNHLYSDENKLSIDDLDFVVQLIWTTNDYGNRLNECDLKLQQHRKKENREQIRNISYALLKHCKINWSSLVKIINEYLDFGYDFFPMWDNICGDYYKYNRSVQLITQFIKIKRRIG</sequence>
<organism evidence="1">
    <name type="scientific">Harvfovirus sp</name>
    <dbReference type="NCBI Taxonomy" id="2487768"/>
    <lineage>
        <taxon>Viruses</taxon>
        <taxon>Varidnaviria</taxon>
        <taxon>Bamfordvirae</taxon>
        <taxon>Nucleocytoviricota</taxon>
        <taxon>Megaviricetes</taxon>
        <taxon>Imitervirales</taxon>
        <taxon>Mimiviridae</taxon>
        <taxon>Klosneuvirinae</taxon>
    </lineage>
</organism>
<dbReference type="EMBL" id="MK072264">
    <property type="protein sequence ID" value="AYV81242.1"/>
    <property type="molecule type" value="Genomic_DNA"/>
</dbReference>
<name>A0A3G5A220_9VIRU</name>
<reference evidence="1" key="1">
    <citation type="submission" date="2018-10" db="EMBL/GenBank/DDBJ databases">
        <title>Hidden diversity of soil giant viruses.</title>
        <authorList>
            <person name="Schulz F."/>
            <person name="Alteio L."/>
            <person name="Goudeau D."/>
            <person name="Ryan E.M."/>
            <person name="Malmstrom R.R."/>
            <person name="Blanchard J."/>
            <person name="Woyke T."/>
        </authorList>
    </citation>
    <scope>NUCLEOTIDE SEQUENCE</scope>
    <source>
        <strain evidence="1">HAV1</strain>
    </source>
</reference>
<accession>A0A3G5A220</accession>
<evidence type="ECO:0000313" key="1">
    <source>
        <dbReference type="EMBL" id="AYV81242.1"/>
    </source>
</evidence>
<gene>
    <name evidence="1" type="ORF">Harvfovirus22_17</name>
</gene>
<proteinExistence type="predicted"/>
<protein>
    <submittedName>
        <fullName evidence="1">Uncharacterized protein</fullName>
    </submittedName>
</protein>